<dbReference type="FunFam" id="3.40.50.720:FF:000374">
    <property type="entry name" value="3-oxoacyl-(Acyl-carrier-protein) reductase"/>
    <property type="match status" value="1"/>
</dbReference>
<dbReference type="PROSITE" id="PS00061">
    <property type="entry name" value="ADH_SHORT"/>
    <property type="match status" value="1"/>
</dbReference>
<evidence type="ECO:0000313" key="4">
    <source>
        <dbReference type="EMBL" id="ROV92833.1"/>
    </source>
</evidence>
<dbReference type="OrthoDB" id="47007at2759"/>
<dbReference type="Pfam" id="PF13561">
    <property type="entry name" value="adh_short_C2"/>
    <property type="match status" value="1"/>
</dbReference>
<dbReference type="STRING" id="1230097.A0A423VPA0"/>
<name>A0A423VPA0_9PEZI</name>
<keyword evidence="3" id="KW-0560">Oxidoreductase</keyword>
<dbReference type="Gene3D" id="3.40.50.720">
    <property type="entry name" value="NAD(P)-binding Rossmann-like Domain"/>
    <property type="match status" value="1"/>
</dbReference>
<dbReference type="AlphaFoldDB" id="A0A423VPA0"/>
<reference evidence="4 5" key="1">
    <citation type="submission" date="2015-09" db="EMBL/GenBank/DDBJ databases">
        <title>Host preference determinants of Valsa canker pathogens revealed by comparative genomics.</title>
        <authorList>
            <person name="Yin Z."/>
            <person name="Huang L."/>
        </authorList>
    </citation>
    <scope>NUCLEOTIDE SEQUENCE [LARGE SCALE GENOMIC DNA]</scope>
    <source>
        <strain evidence="4 5">SXYLt</strain>
    </source>
</reference>
<organism evidence="4 5">
    <name type="scientific">Cytospora leucostoma</name>
    <dbReference type="NCBI Taxonomy" id="1230097"/>
    <lineage>
        <taxon>Eukaryota</taxon>
        <taxon>Fungi</taxon>
        <taxon>Dikarya</taxon>
        <taxon>Ascomycota</taxon>
        <taxon>Pezizomycotina</taxon>
        <taxon>Sordariomycetes</taxon>
        <taxon>Sordariomycetidae</taxon>
        <taxon>Diaporthales</taxon>
        <taxon>Cytosporaceae</taxon>
        <taxon>Cytospora</taxon>
    </lineage>
</organism>
<dbReference type="EMBL" id="LKEB01000083">
    <property type="protein sequence ID" value="ROV92833.1"/>
    <property type="molecule type" value="Genomic_DNA"/>
</dbReference>
<dbReference type="InterPro" id="IPR002347">
    <property type="entry name" value="SDR_fam"/>
</dbReference>
<dbReference type="InterPro" id="IPR020904">
    <property type="entry name" value="Sc_DH/Rdtase_CS"/>
</dbReference>
<evidence type="ECO:0000256" key="1">
    <source>
        <dbReference type="ARBA" id="ARBA00006484"/>
    </source>
</evidence>
<dbReference type="PRINTS" id="PR00081">
    <property type="entry name" value="GDHRDH"/>
</dbReference>
<dbReference type="PANTHER" id="PTHR43639">
    <property type="entry name" value="OXIDOREDUCTASE, SHORT-CHAIN DEHYDROGENASE/REDUCTASE FAMILY (AFU_ORTHOLOGUE AFUA_5G02870)"/>
    <property type="match status" value="1"/>
</dbReference>
<dbReference type="InParanoid" id="A0A423VPA0"/>
<proteinExistence type="inferred from homology"/>
<evidence type="ECO:0000256" key="2">
    <source>
        <dbReference type="ARBA" id="ARBA00022857"/>
    </source>
</evidence>
<dbReference type="Proteomes" id="UP000285146">
    <property type="component" value="Unassembled WGS sequence"/>
</dbReference>
<protein>
    <recommendedName>
        <fullName evidence="6">Ketoreductase (KR) domain-containing protein</fullName>
    </recommendedName>
</protein>
<dbReference type="CDD" id="cd05233">
    <property type="entry name" value="SDR_c"/>
    <property type="match status" value="1"/>
</dbReference>
<evidence type="ECO:0008006" key="6">
    <source>
        <dbReference type="Google" id="ProtNLM"/>
    </source>
</evidence>
<dbReference type="InterPro" id="IPR036291">
    <property type="entry name" value="NAD(P)-bd_dom_sf"/>
</dbReference>
<accession>A0A423VPA0</accession>
<dbReference type="SUPFAM" id="SSF51735">
    <property type="entry name" value="NAD(P)-binding Rossmann-fold domains"/>
    <property type="match status" value="1"/>
</dbReference>
<comment type="caution">
    <text evidence="4">The sequence shown here is derived from an EMBL/GenBank/DDBJ whole genome shotgun (WGS) entry which is preliminary data.</text>
</comment>
<dbReference type="PANTHER" id="PTHR43639:SF1">
    <property type="entry name" value="SHORT-CHAIN DEHYDROGENASE_REDUCTASE FAMILY PROTEIN"/>
    <property type="match status" value="1"/>
</dbReference>
<keyword evidence="5" id="KW-1185">Reference proteome</keyword>
<gene>
    <name evidence="4" type="ORF">VPNG_09104</name>
</gene>
<keyword evidence="2" id="KW-0521">NADP</keyword>
<evidence type="ECO:0000313" key="5">
    <source>
        <dbReference type="Proteomes" id="UP000285146"/>
    </source>
</evidence>
<dbReference type="PRINTS" id="PR00080">
    <property type="entry name" value="SDRFAMILY"/>
</dbReference>
<sequence>MTTSRIHEGKLAIVTGAARESSIGAGIAKNLAEKGANILIVYLTEQSDAPAAALSQELISKHNVFAAGHRADISTPEGAASVVEAVKAKFPVNKATGQPQIDILINCAAQMITGPVEGVTPEDFYKSYGTNVLGPILLVGAAKPLLPKDRSGRIVNVSSTGQKCGLPYLSLYSGSKGALEAMTRTWARELAEHATVNAINPGPVLTDMFRQCSEDVLAAQAVWSPLIPLSAVREWDTDEVKAIAKRWGGRPAYVEEIAGVVAIICNPESGWMTGSLVSANGGLCFST</sequence>
<dbReference type="GO" id="GO:0016491">
    <property type="term" value="F:oxidoreductase activity"/>
    <property type="evidence" value="ECO:0007669"/>
    <property type="project" value="UniProtKB-KW"/>
</dbReference>
<comment type="similarity">
    <text evidence="1">Belongs to the short-chain dehydrogenases/reductases (SDR) family.</text>
</comment>
<evidence type="ECO:0000256" key="3">
    <source>
        <dbReference type="ARBA" id="ARBA00023002"/>
    </source>
</evidence>